<dbReference type="EMBL" id="CP108318">
    <property type="protein sequence ID" value="WTW60575.1"/>
    <property type="molecule type" value="Genomic_DNA"/>
</dbReference>
<gene>
    <name evidence="1" type="ORF">OG549_07920</name>
</gene>
<reference evidence="1" key="1">
    <citation type="submission" date="2022-10" db="EMBL/GenBank/DDBJ databases">
        <title>The complete genomes of actinobacterial strains from the NBC collection.</title>
        <authorList>
            <person name="Joergensen T.S."/>
            <person name="Alvarez Arevalo M."/>
            <person name="Sterndorff E.B."/>
            <person name="Faurdal D."/>
            <person name="Vuksanovic O."/>
            <person name="Mourched A.-S."/>
            <person name="Charusanti P."/>
            <person name="Shaw S."/>
            <person name="Blin K."/>
            <person name="Weber T."/>
        </authorList>
    </citation>
    <scope>NUCLEOTIDE SEQUENCE</scope>
    <source>
        <strain evidence="1">NBC_00003</strain>
    </source>
</reference>
<organism evidence="1">
    <name type="scientific">Streptomyces sp. NBC_00003</name>
    <dbReference type="NCBI Taxonomy" id="2903608"/>
    <lineage>
        <taxon>Bacteria</taxon>
        <taxon>Bacillati</taxon>
        <taxon>Actinomycetota</taxon>
        <taxon>Actinomycetes</taxon>
        <taxon>Kitasatosporales</taxon>
        <taxon>Streptomycetaceae</taxon>
        <taxon>Streptomyces</taxon>
    </lineage>
</organism>
<name>A0AAU2V0B4_9ACTN</name>
<protein>
    <submittedName>
        <fullName evidence="1">Uncharacterized protein</fullName>
    </submittedName>
</protein>
<evidence type="ECO:0000313" key="1">
    <source>
        <dbReference type="EMBL" id="WTW60575.1"/>
    </source>
</evidence>
<dbReference type="AlphaFoldDB" id="A0AAU2V0B4"/>
<sequence length="43" mass="4725">MSNCLEPVMQLIAEGGGFEGRSLVEIFFCRTDLDQAGQSSMAW</sequence>
<accession>A0AAU2V0B4</accession>
<proteinExistence type="predicted"/>